<organism evidence="3 4">
    <name type="scientific">Geojedonia litorea</name>
    <dbReference type="NCBI Taxonomy" id="1268269"/>
    <lineage>
        <taxon>Bacteria</taxon>
        <taxon>Pseudomonadati</taxon>
        <taxon>Bacteroidota</taxon>
        <taxon>Flavobacteriia</taxon>
        <taxon>Flavobacteriales</taxon>
        <taxon>Flavobacteriaceae</taxon>
        <taxon>Geojedonia</taxon>
    </lineage>
</organism>
<accession>A0ABV9N7V4</accession>
<evidence type="ECO:0000313" key="4">
    <source>
        <dbReference type="Proteomes" id="UP001595953"/>
    </source>
</evidence>
<dbReference type="InterPro" id="IPR003410">
    <property type="entry name" value="HYR_dom"/>
</dbReference>
<reference evidence="4" key="1">
    <citation type="journal article" date="2019" name="Int. J. Syst. Evol. Microbiol.">
        <title>The Global Catalogue of Microorganisms (GCM) 10K type strain sequencing project: providing services to taxonomists for standard genome sequencing and annotation.</title>
        <authorList>
            <consortium name="The Broad Institute Genomics Platform"/>
            <consortium name="The Broad Institute Genome Sequencing Center for Infectious Disease"/>
            <person name="Wu L."/>
            <person name="Ma J."/>
        </authorList>
    </citation>
    <scope>NUCLEOTIDE SEQUENCE [LARGE SCALE GENOMIC DNA]</scope>
    <source>
        <strain evidence="4">CCUG 63682</strain>
    </source>
</reference>
<feature type="domain" description="HYR" evidence="2">
    <location>
        <begin position="129"/>
        <end position="182"/>
    </location>
</feature>
<dbReference type="PANTHER" id="PTHR24273:SF32">
    <property type="entry name" value="HYALIN"/>
    <property type="match status" value="1"/>
</dbReference>
<keyword evidence="4" id="KW-1185">Reference proteome</keyword>
<evidence type="ECO:0000259" key="2">
    <source>
        <dbReference type="PROSITE" id="PS50825"/>
    </source>
</evidence>
<feature type="non-terminal residue" evidence="3">
    <location>
        <position position="182"/>
    </location>
</feature>
<dbReference type="Proteomes" id="UP001595953">
    <property type="component" value="Unassembled WGS sequence"/>
</dbReference>
<feature type="non-terminal residue" evidence="3">
    <location>
        <position position="1"/>
    </location>
</feature>
<dbReference type="Pfam" id="PF02494">
    <property type="entry name" value="HYR"/>
    <property type="match status" value="3"/>
</dbReference>
<feature type="domain" description="HYR" evidence="2">
    <location>
        <begin position="1"/>
        <end position="45"/>
    </location>
</feature>
<sequence length="182" mass="18171">DNCGVTSFTSSHNSGATFPIGTTTVTYTAVDAAGNSVQCSFDVTITDDDNPVISGCPSNISQGTDASGCNAVVNWTAPTAADNCGVTSFTSSHNSGATFPIGTTTVTYTAVDAAGNSVQCSFDVTITDDDNPVISGCPSNISQGTDASGCNAVVNWTAPTAADNCGVTSFTSSHNPGATFPI</sequence>
<protein>
    <submittedName>
        <fullName evidence="3">HYR domain-containing protein</fullName>
    </submittedName>
</protein>
<evidence type="ECO:0000313" key="3">
    <source>
        <dbReference type="EMBL" id="MFC4723579.1"/>
    </source>
</evidence>
<dbReference type="PANTHER" id="PTHR24273">
    <property type="entry name" value="FI04643P-RELATED"/>
    <property type="match status" value="1"/>
</dbReference>
<feature type="domain" description="HYR" evidence="2">
    <location>
        <begin position="46"/>
        <end position="128"/>
    </location>
</feature>
<gene>
    <name evidence="3" type="ORF">ACFO5O_14685</name>
</gene>
<dbReference type="EMBL" id="JBHSGP010000015">
    <property type="protein sequence ID" value="MFC4723579.1"/>
    <property type="molecule type" value="Genomic_DNA"/>
</dbReference>
<proteinExistence type="predicted"/>
<dbReference type="PROSITE" id="PS50825">
    <property type="entry name" value="HYR"/>
    <property type="match status" value="3"/>
</dbReference>
<dbReference type="RefSeq" id="WP_387965155.1">
    <property type="nucleotide sequence ID" value="NZ_JBHSGP010000015.1"/>
</dbReference>
<keyword evidence="1" id="KW-0677">Repeat</keyword>
<name>A0ABV9N7V4_9FLAO</name>
<comment type="caution">
    <text evidence="3">The sequence shown here is derived from an EMBL/GenBank/DDBJ whole genome shotgun (WGS) entry which is preliminary data.</text>
</comment>
<evidence type="ECO:0000256" key="1">
    <source>
        <dbReference type="ARBA" id="ARBA00022737"/>
    </source>
</evidence>